<evidence type="ECO:0000313" key="2">
    <source>
        <dbReference type="EMBL" id="CAG8648458.1"/>
    </source>
</evidence>
<organism evidence="2 3">
    <name type="scientific">Paraglomus brasilianum</name>
    <dbReference type="NCBI Taxonomy" id="144538"/>
    <lineage>
        <taxon>Eukaryota</taxon>
        <taxon>Fungi</taxon>
        <taxon>Fungi incertae sedis</taxon>
        <taxon>Mucoromycota</taxon>
        <taxon>Glomeromycotina</taxon>
        <taxon>Glomeromycetes</taxon>
        <taxon>Paraglomerales</taxon>
        <taxon>Paraglomeraceae</taxon>
        <taxon>Paraglomus</taxon>
    </lineage>
</organism>
<evidence type="ECO:0000256" key="1">
    <source>
        <dbReference type="SAM" id="MobiDB-lite"/>
    </source>
</evidence>
<comment type="caution">
    <text evidence="2">The sequence shown here is derived from an EMBL/GenBank/DDBJ whole genome shotgun (WGS) entry which is preliminary data.</text>
</comment>
<evidence type="ECO:0000313" key="3">
    <source>
        <dbReference type="Proteomes" id="UP000789739"/>
    </source>
</evidence>
<protein>
    <submittedName>
        <fullName evidence="2">878_t:CDS:1</fullName>
    </submittedName>
</protein>
<name>A0A9N9DU64_9GLOM</name>
<keyword evidence="3" id="KW-1185">Reference proteome</keyword>
<dbReference type="EMBL" id="CAJVPI010002726">
    <property type="protein sequence ID" value="CAG8648458.1"/>
    <property type="molecule type" value="Genomic_DNA"/>
</dbReference>
<dbReference type="Proteomes" id="UP000789739">
    <property type="component" value="Unassembled WGS sequence"/>
</dbReference>
<sequence>MKEEDFIAPNDRLHDDYVTSRPMKEWHNIDSYVTKLLENNPGLFEYDCFAVCCRSLSLLSKQVSDWPNSVSKYASTLLSKWKGPEKQHWLELAKKAIQLTEEIDELAPRKHQRGQEPQTPKNKEGEPLNGMALRKTKKICYTEFSSPGSSDLEDVESTPCLTTHSVTLLSPILLAFCKAFPDVKYMWVEKDVRSIKEANVMFMGNIGERKADLLILRLSDARELLNVEVSGPPYRSTKKHTVGD</sequence>
<dbReference type="AlphaFoldDB" id="A0A9N9DU64"/>
<gene>
    <name evidence="2" type="ORF">PBRASI_LOCUS10150</name>
</gene>
<reference evidence="2" key="1">
    <citation type="submission" date="2021-06" db="EMBL/GenBank/DDBJ databases">
        <authorList>
            <person name="Kallberg Y."/>
            <person name="Tangrot J."/>
            <person name="Rosling A."/>
        </authorList>
    </citation>
    <scope>NUCLEOTIDE SEQUENCE</scope>
    <source>
        <strain evidence="2">BR232B</strain>
    </source>
</reference>
<proteinExistence type="predicted"/>
<dbReference type="OrthoDB" id="2404656at2759"/>
<feature type="region of interest" description="Disordered" evidence="1">
    <location>
        <begin position="106"/>
        <end position="128"/>
    </location>
</feature>
<feature type="non-terminal residue" evidence="2">
    <location>
        <position position="244"/>
    </location>
</feature>
<accession>A0A9N9DU64</accession>